<name>A0A370U141_9HELO</name>
<feature type="region of interest" description="Disordered" evidence="1">
    <location>
        <begin position="402"/>
        <end position="564"/>
    </location>
</feature>
<feature type="compositionally biased region" description="Polar residues" evidence="1">
    <location>
        <begin position="438"/>
        <end position="447"/>
    </location>
</feature>
<dbReference type="GeneID" id="43594328"/>
<dbReference type="Proteomes" id="UP000254866">
    <property type="component" value="Unassembled WGS sequence"/>
</dbReference>
<feature type="compositionally biased region" description="Pro residues" evidence="1">
    <location>
        <begin position="483"/>
        <end position="495"/>
    </location>
</feature>
<dbReference type="OrthoDB" id="5327321at2759"/>
<dbReference type="AlphaFoldDB" id="A0A370U141"/>
<dbReference type="EMBL" id="NPIC01000001">
    <property type="protein sequence ID" value="RDL41500.1"/>
    <property type="molecule type" value="Genomic_DNA"/>
</dbReference>
<proteinExistence type="predicted"/>
<evidence type="ECO:0000313" key="4">
    <source>
        <dbReference type="Proteomes" id="UP000254866"/>
    </source>
</evidence>
<evidence type="ECO:0000313" key="3">
    <source>
        <dbReference type="EMBL" id="RDL41500.1"/>
    </source>
</evidence>
<comment type="caution">
    <text evidence="3">The sequence shown here is derived from an EMBL/GenBank/DDBJ whole genome shotgun (WGS) entry which is preliminary data.</text>
</comment>
<sequence>MVAMRVILGVYIALLGGVTAKSSTALFSNTTSSLTKAPAPASSECCFAIVETISEFYWQIYETTSFFQVVNLTSITTFVTPYPNITRSNIETNVYTTNATFTRTHTIGRNPAALYLNPAPGPRENFTALTTGTQTVTGGVTVKSPAAFWVYPTLKIVTVPAVTDSNGRVACATKTAFPTTYTGFSESLRSVPYSTNTLSYELTDTLYSTLSSNLLKPLTTVVVTKYETNTLYSNSVSEGGAFTSTHSNIPVFTVNPFVASYFGENATKSSGSILTLATPYIYLPPRGSAGATGEPNNTCTQGAGPENYGYPLQEASLIVHFKYLIIETTPTIPKKRPGSYQLWGMIDFAAIDHPEIASCLPGGPEVLSATRCEQVSPAYESPGGDLTSSTVITVTPTDLPTALPVEASPLPTTTQPVQTSVEAPVLPPTPTLPVEDTPSATSKSLPTSFEPPSDAPQSEPAADVTKLIPDNTPTSTAENAPPASVPTPDTPPADTPPASVVDNTPPASVVDNTPPASVVDNAPPASVVDNAPPASVVDNAPATLPDTQPTNNPAQPPNPTPNTADQAIVTAIASLIGAQPISGSPGSSDFVVSIETAIPVVPGSAAPSGRTTIISGTTKVIISAATTIPAGQAVAGLSSLGGTTTMISGTLNVVLGIPGGTTNIPVNSQLPALTGKTTVIEGSTYVAVSGPTTVPVVVGGGNAAPSGNGSTAAPTFNPVEASGASGSMVAGRCAMALACVGAVIALAF</sequence>
<feature type="signal peptide" evidence="2">
    <location>
        <begin position="1"/>
        <end position="20"/>
    </location>
</feature>
<organism evidence="3 4">
    <name type="scientific">Venustampulla echinocandica</name>
    <dbReference type="NCBI Taxonomy" id="2656787"/>
    <lineage>
        <taxon>Eukaryota</taxon>
        <taxon>Fungi</taxon>
        <taxon>Dikarya</taxon>
        <taxon>Ascomycota</taxon>
        <taxon>Pezizomycotina</taxon>
        <taxon>Leotiomycetes</taxon>
        <taxon>Helotiales</taxon>
        <taxon>Pleuroascaceae</taxon>
        <taxon>Venustampulla</taxon>
    </lineage>
</organism>
<gene>
    <name evidence="3" type="ORF">BP5553_01479</name>
</gene>
<keyword evidence="4" id="KW-1185">Reference proteome</keyword>
<evidence type="ECO:0000256" key="2">
    <source>
        <dbReference type="SAM" id="SignalP"/>
    </source>
</evidence>
<evidence type="ECO:0000256" key="1">
    <source>
        <dbReference type="SAM" id="MobiDB-lite"/>
    </source>
</evidence>
<protein>
    <submittedName>
        <fullName evidence="3">Uncharacterized protein</fullName>
    </submittedName>
</protein>
<feature type="compositionally biased region" description="Polar residues" evidence="1">
    <location>
        <begin position="410"/>
        <end position="421"/>
    </location>
</feature>
<keyword evidence="2" id="KW-0732">Signal</keyword>
<reference evidence="3 4" key="1">
    <citation type="journal article" date="2018" name="IMA Fungus">
        <title>IMA Genome-F 9: Draft genome sequence of Annulohypoxylon stygium, Aspergillus mulundensis, Berkeleyomyces basicola (syn. Thielaviopsis basicola), Ceratocystis smalleyi, two Cercospora beticola strains, Coleophoma cylindrospora, Fusarium fracticaudum, Phialophora cf. hyalina, and Morchella septimelata.</title>
        <authorList>
            <person name="Wingfield B.D."/>
            <person name="Bills G.F."/>
            <person name="Dong Y."/>
            <person name="Huang W."/>
            <person name="Nel W.J."/>
            <person name="Swalarsk-Parry B.S."/>
            <person name="Vaghefi N."/>
            <person name="Wilken P.M."/>
            <person name="An Z."/>
            <person name="de Beer Z.W."/>
            <person name="De Vos L."/>
            <person name="Chen L."/>
            <person name="Duong T.A."/>
            <person name="Gao Y."/>
            <person name="Hammerbacher A."/>
            <person name="Kikkert J.R."/>
            <person name="Li Y."/>
            <person name="Li H."/>
            <person name="Li K."/>
            <person name="Li Q."/>
            <person name="Liu X."/>
            <person name="Ma X."/>
            <person name="Naidoo K."/>
            <person name="Pethybridge S.J."/>
            <person name="Sun J."/>
            <person name="Steenkamp E.T."/>
            <person name="van der Nest M.A."/>
            <person name="van Wyk S."/>
            <person name="Wingfield M.J."/>
            <person name="Xiong C."/>
            <person name="Yue Q."/>
            <person name="Zhang X."/>
        </authorList>
    </citation>
    <scope>NUCLEOTIDE SEQUENCE [LARGE SCALE GENOMIC DNA]</scope>
    <source>
        <strain evidence="3 4">BP 5553</strain>
    </source>
</reference>
<dbReference type="RefSeq" id="XP_031874156.1">
    <property type="nucleotide sequence ID" value="XM_032010102.1"/>
</dbReference>
<accession>A0A370U141</accession>
<feature type="chain" id="PRO_5016894767" evidence="2">
    <location>
        <begin position="21"/>
        <end position="748"/>
    </location>
</feature>